<dbReference type="InterPro" id="IPR006531">
    <property type="entry name" value="Gp5/Vgr_OB"/>
</dbReference>
<accession>A0A6G3TE29</accession>
<dbReference type="SUPFAM" id="SSF69255">
    <property type="entry name" value="gp5 N-terminal domain-like"/>
    <property type="match status" value="1"/>
</dbReference>
<reference evidence="2 3" key="1">
    <citation type="submission" date="2020-01" db="EMBL/GenBank/DDBJ databases">
        <title>Insect and environment-associated Actinomycetes.</title>
        <authorList>
            <person name="Currrie C."/>
            <person name="Chevrette M."/>
            <person name="Carlson C."/>
            <person name="Stubbendieck R."/>
            <person name="Wendt-Pienkowski E."/>
        </authorList>
    </citation>
    <scope>NUCLEOTIDE SEQUENCE [LARGE SCALE GENOMIC DNA]</scope>
    <source>
        <strain evidence="2 3">SID7739</strain>
    </source>
</reference>
<dbReference type="Proteomes" id="UP000475666">
    <property type="component" value="Unassembled WGS sequence"/>
</dbReference>
<dbReference type="Pfam" id="PF04717">
    <property type="entry name" value="Phage_base_V"/>
    <property type="match status" value="1"/>
</dbReference>
<proteinExistence type="predicted"/>
<comment type="caution">
    <text evidence="2">The sequence shown here is derived from an EMBL/GenBank/DDBJ whole genome shotgun (WGS) entry which is preliminary data.</text>
</comment>
<evidence type="ECO:0000313" key="3">
    <source>
        <dbReference type="Proteomes" id="UP000475666"/>
    </source>
</evidence>
<evidence type="ECO:0000313" key="2">
    <source>
        <dbReference type="EMBL" id="NEC34999.1"/>
    </source>
</evidence>
<name>A0A6G3TE29_9ACTN</name>
<dbReference type="GeneID" id="91389434"/>
<dbReference type="EMBL" id="JAAGMQ010000526">
    <property type="protein sequence ID" value="NEC34999.1"/>
    <property type="molecule type" value="Genomic_DNA"/>
</dbReference>
<protein>
    <recommendedName>
        <fullName evidence="1">Gp5/Type VI secretion system Vgr protein OB-fold domain-containing protein</fullName>
    </recommendedName>
</protein>
<organism evidence="2 3">
    <name type="scientific">Streptomyces rubrogriseus</name>
    <dbReference type="NCBI Taxonomy" id="194673"/>
    <lineage>
        <taxon>Bacteria</taxon>
        <taxon>Bacillati</taxon>
        <taxon>Actinomycetota</taxon>
        <taxon>Actinomycetes</taxon>
        <taxon>Kitasatosporales</taxon>
        <taxon>Streptomycetaceae</taxon>
        <taxon>Streptomyces</taxon>
        <taxon>Streptomyces violaceoruber group</taxon>
    </lineage>
</organism>
<feature type="domain" description="Gp5/Type VI secretion system Vgr protein OB-fold" evidence="1">
    <location>
        <begin position="25"/>
        <end position="97"/>
    </location>
</feature>
<dbReference type="Gene3D" id="2.40.50.230">
    <property type="entry name" value="Gp5 N-terminal domain"/>
    <property type="match status" value="1"/>
</dbReference>
<dbReference type="RefSeq" id="WP_030871645.1">
    <property type="nucleotide sequence ID" value="NZ_JAAGMQ010000526.1"/>
</dbReference>
<dbReference type="AlphaFoldDB" id="A0A6G3TE29"/>
<sequence>MTSPAERELLQDLADVLRNRFYGKYRGTVSAVDRETLRIKAVVPAVLGAAETGWCLPCVPYAGKDAGMVFLPDVGAAVWIEFECGDVSLPVWAGCLWRHGEQPDIASPAVRGIVTASAHKLLFDDDAAEVTLTDANDNAIAMDASGVRHTRGNQSLMVGDASVSVNDGAMEVS</sequence>
<evidence type="ECO:0000259" key="1">
    <source>
        <dbReference type="Pfam" id="PF04717"/>
    </source>
</evidence>
<dbReference type="InterPro" id="IPR037026">
    <property type="entry name" value="Vgr_OB-fold_dom_sf"/>
</dbReference>
<gene>
    <name evidence="2" type="ORF">G3I66_17795</name>
</gene>